<keyword evidence="2" id="KW-0444">Lipid biosynthesis</keyword>
<keyword evidence="5" id="KW-0547">Nucleotide-binding</keyword>
<sequence>MNKQEVWFIINPISGTKNNINAITDYIAQYISLERYNYSLKFTEYKNHAYEIANKAVEECADIIVAVGGDGTINEIAKALIGHSIILGIIPVGSGNGLAKHLGISLDVKLAIEGLNKQRLEKLDVGYINDLPFLTASGIGFDAHCAKIFNEKKHNRGIWNFIRIVTYEYCFNYKDIECDFLGLKNRFFRITFCNVSKVGNNLYLAPDAQSNDGLLDCIAVKPYPFLMLRRILGNIFGKKIKQSSHTSLLRAAEFDVHIDSDTSIHCDGEIYILKKPIIQVRIKPSALTVIA</sequence>
<evidence type="ECO:0000313" key="13">
    <source>
        <dbReference type="EMBL" id="OXG03674.1"/>
    </source>
</evidence>
<dbReference type="GO" id="GO:0005524">
    <property type="term" value="F:ATP binding"/>
    <property type="evidence" value="ECO:0007669"/>
    <property type="project" value="UniProtKB-KW"/>
</dbReference>
<keyword evidence="3" id="KW-0808">Transferase</keyword>
<comment type="caution">
    <text evidence="13">The sequence shown here is derived from an EMBL/GenBank/DDBJ whole genome shotgun (WGS) entry which is preliminary data.</text>
</comment>
<dbReference type="GO" id="GO:0005886">
    <property type="term" value="C:plasma membrane"/>
    <property type="evidence" value="ECO:0007669"/>
    <property type="project" value="TreeGrafter"/>
</dbReference>
<keyword evidence="14" id="KW-1185">Reference proteome</keyword>
<evidence type="ECO:0000256" key="1">
    <source>
        <dbReference type="ARBA" id="ARBA00001946"/>
    </source>
</evidence>
<evidence type="ECO:0000256" key="8">
    <source>
        <dbReference type="ARBA" id="ARBA00022842"/>
    </source>
</evidence>
<keyword evidence="4" id="KW-0479">Metal-binding</keyword>
<evidence type="ECO:0000256" key="11">
    <source>
        <dbReference type="ARBA" id="ARBA00023264"/>
    </source>
</evidence>
<evidence type="ECO:0000256" key="4">
    <source>
        <dbReference type="ARBA" id="ARBA00022723"/>
    </source>
</evidence>
<evidence type="ECO:0000256" key="9">
    <source>
        <dbReference type="ARBA" id="ARBA00023098"/>
    </source>
</evidence>
<dbReference type="PANTHER" id="PTHR12358:SF106">
    <property type="entry name" value="LIPID KINASE YEGS"/>
    <property type="match status" value="1"/>
</dbReference>
<dbReference type="InterPro" id="IPR017438">
    <property type="entry name" value="ATP-NAD_kinase_N"/>
</dbReference>
<keyword evidence="7" id="KW-0067">ATP-binding</keyword>
<comment type="cofactor">
    <cofactor evidence="1">
        <name>Mg(2+)</name>
        <dbReference type="ChEBI" id="CHEBI:18420"/>
    </cofactor>
</comment>
<dbReference type="InterPro" id="IPR016064">
    <property type="entry name" value="NAD/diacylglycerol_kinase_sf"/>
</dbReference>
<evidence type="ECO:0000259" key="12">
    <source>
        <dbReference type="PROSITE" id="PS50146"/>
    </source>
</evidence>
<organism evidence="13 14">
    <name type="scientific">Flavobacterium araucananum</name>
    <dbReference type="NCBI Taxonomy" id="946678"/>
    <lineage>
        <taxon>Bacteria</taxon>
        <taxon>Pseudomonadati</taxon>
        <taxon>Bacteroidota</taxon>
        <taxon>Flavobacteriia</taxon>
        <taxon>Flavobacteriales</taxon>
        <taxon>Flavobacteriaceae</taxon>
        <taxon>Flavobacterium</taxon>
    </lineage>
</organism>
<dbReference type="RefSeq" id="WP_089480692.1">
    <property type="nucleotide sequence ID" value="NZ_MUGS01000037.1"/>
</dbReference>
<evidence type="ECO:0000256" key="10">
    <source>
        <dbReference type="ARBA" id="ARBA00023209"/>
    </source>
</evidence>
<dbReference type="SMART" id="SM00046">
    <property type="entry name" value="DAGKc"/>
    <property type="match status" value="1"/>
</dbReference>
<dbReference type="InterPro" id="IPR005218">
    <property type="entry name" value="Diacylglycerol/lipid_kinase"/>
</dbReference>
<dbReference type="InterPro" id="IPR045540">
    <property type="entry name" value="YegS/DAGK_C"/>
</dbReference>
<dbReference type="Gene3D" id="2.60.200.40">
    <property type="match status" value="1"/>
</dbReference>
<evidence type="ECO:0000256" key="2">
    <source>
        <dbReference type="ARBA" id="ARBA00022516"/>
    </source>
</evidence>
<keyword evidence="8" id="KW-0460">Magnesium</keyword>
<feature type="domain" description="DAGKc" evidence="12">
    <location>
        <begin position="1"/>
        <end position="132"/>
    </location>
</feature>
<dbReference type="PANTHER" id="PTHR12358">
    <property type="entry name" value="SPHINGOSINE KINASE"/>
    <property type="match status" value="1"/>
</dbReference>
<evidence type="ECO:0000256" key="7">
    <source>
        <dbReference type="ARBA" id="ARBA00022840"/>
    </source>
</evidence>
<dbReference type="GO" id="GO:0046872">
    <property type="term" value="F:metal ion binding"/>
    <property type="evidence" value="ECO:0007669"/>
    <property type="project" value="UniProtKB-KW"/>
</dbReference>
<keyword evidence="9" id="KW-0443">Lipid metabolism</keyword>
<proteinExistence type="predicted"/>
<dbReference type="AlphaFoldDB" id="A0A227P2N9"/>
<dbReference type="Gene3D" id="3.40.50.10330">
    <property type="entry name" value="Probable inorganic polyphosphate/atp-NAD kinase, domain 1"/>
    <property type="match status" value="1"/>
</dbReference>
<dbReference type="EMBL" id="MUGS01000037">
    <property type="protein sequence ID" value="OXG03674.1"/>
    <property type="molecule type" value="Genomic_DNA"/>
</dbReference>
<dbReference type="GO" id="GO:0008654">
    <property type="term" value="P:phospholipid biosynthetic process"/>
    <property type="evidence" value="ECO:0007669"/>
    <property type="project" value="UniProtKB-KW"/>
</dbReference>
<dbReference type="InterPro" id="IPR050187">
    <property type="entry name" value="Lipid_Phosphate_FormReg"/>
</dbReference>
<dbReference type="NCBIfam" id="TIGR00147">
    <property type="entry name" value="YegS/Rv2252/BmrU family lipid kinase"/>
    <property type="match status" value="1"/>
</dbReference>
<evidence type="ECO:0000256" key="3">
    <source>
        <dbReference type="ARBA" id="ARBA00022679"/>
    </source>
</evidence>
<dbReference type="InterPro" id="IPR001206">
    <property type="entry name" value="Diacylglycerol_kinase_cat_dom"/>
</dbReference>
<dbReference type="PROSITE" id="PS50146">
    <property type="entry name" value="DAGK"/>
    <property type="match status" value="1"/>
</dbReference>
<dbReference type="Pfam" id="PF19279">
    <property type="entry name" value="YegS_C"/>
    <property type="match status" value="1"/>
</dbReference>
<dbReference type="GO" id="GO:0016301">
    <property type="term" value="F:kinase activity"/>
    <property type="evidence" value="ECO:0007669"/>
    <property type="project" value="UniProtKB-KW"/>
</dbReference>
<name>A0A227P2N9_9FLAO</name>
<dbReference type="Pfam" id="PF00781">
    <property type="entry name" value="DAGK_cat"/>
    <property type="match status" value="1"/>
</dbReference>
<evidence type="ECO:0000256" key="5">
    <source>
        <dbReference type="ARBA" id="ARBA00022741"/>
    </source>
</evidence>
<gene>
    <name evidence="13" type="ORF">B0A64_16960</name>
</gene>
<keyword evidence="6" id="KW-0418">Kinase</keyword>
<keyword evidence="11" id="KW-1208">Phospholipid metabolism</keyword>
<dbReference type="Proteomes" id="UP000214684">
    <property type="component" value="Unassembled WGS sequence"/>
</dbReference>
<evidence type="ECO:0000313" key="14">
    <source>
        <dbReference type="Proteomes" id="UP000214684"/>
    </source>
</evidence>
<reference evidence="13 14" key="1">
    <citation type="submission" date="2016-11" db="EMBL/GenBank/DDBJ databases">
        <title>Whole genomes of Flavobacteriaceae.</title>
        <authorList>
            <person name="Stine C."/>
            <person name="Li C."/>
            <person name="Tadesse D."/>
        </authorList>
    </citation>
    <scope>NUCLEOTIDE SEQUENCE [LARGE SCALE GENOMIC DNA]</scope>
    <source>
        <strain evidence="13 14">DSM 24704</strain>
    </source>
</reference>
<evidence type="ECO:0000256" key="6">
    <source>
        <dbReference type="ARBA" id="ARBA00022777"/>
    </source>
</evidence>
<accession>A0A227P2N9</accession>
<dbReference type="OrthoDB" id="9786026at2"/>
<protein>
    <recommendedName>
        <fullName evidence="12">DAGKc domain-containing protein</fullName>
    </recommendedName>
</protein>
<keyword evidence="10" id="KW-0594">Phospholipid biosynthesis</keyword>
<dbReference type="SUPFAM" id="SSF111331">
    <property type="entry name" value="NAD kinase/diacylglycerol kinase-like"/>
    <property type="match status" value="1"/>
</dbReference>